<protein>
    <submittedName>
        <fullName evidence="2">Uncharacterized protein</fullName>
    </submittedName>
</protein>
<evidence type="ECO:0000313" key="2">
    <source>
        <dbReference type="EMBL" id="GMJ13501.1"/>
    </source>
</evidence>
<sequence>MGRVNGVTRPESQALQLACLSSPSPSTDTHFSTAPWPGLVLPKTKDTLLLCPTKDNSPKNPHPHNLELQLLTTTKPSEVQSTVQAPQQLRLAMEEKAYAEEARQEAKRQIEIAEQEFAKAKRIRQQAQAELEKAQALKDHAIRQINSTFLEITCHACRQKFQARRTLPEENSLVGSYISSAITEGEVDNEIQTNITKATKH</sequence>
<accession>A0A9W7JFB9</accession>
<name>A0A9W7JFB9_HIBTR</name>
<reference evidence="2" key="1">
    <citation type="submission" date="2023-05" db="EMBL/GenBank/DDBJ databases">
        <title>Genome and transcriptome analyses reveal genes involved in the formation of fine ridges on petal epidermal cells in Hibiscus trionum.</title>
        <authorList>
            <person name="Koshimizu S."/>
            <person name="Masuda S."/>
            <person name="Ishii T."/>
            <person name="Shirasu K."/>
            <person name="Hoshino A."/>
            <person name="Arita M."/>
        </authorList>
    </citation>
    <scope>NUCLEOTIDE SEQUENCE</scope>
    <source>
        <strain evidence="2">Hamamatsu line</strain>
    </source>
</reference>
<dbReference type="GO" id="GO:0005634">
    <property type="term" value="C:nucleus"/>
    <property type="evidence" value="ECO:0007669"/>
    <property type="project" value="TreeGrafter"/>
</dbReference>
<gene>
    <name evidence="2" type="ORF">HRI_005019200</name>
</gene>
<dbReference type="GO" id="GO:0009630">
    <property type="term" value="P:gravitropism"/>
    <property type="evidence" value="ECO:0007669"/>
    <property type="project" value="TreeGrafter"/>
</dbReference>
<evidence type="ECO:0000313" key="3">
    <source>
        <dbReference type="Proteomes" id="UP001165190"/>
    </source>
</evidence>
<comment type="caution">
    <text evidence="2">The sequence shown here is derived from an EMBL/GenBank/DDBJ whole genome shotgun (WGS) entry which is preliminary data.</text>
</comment>
<organism evidence="2 3">
    <name type="scientific">Hibiscus trionum</name>
    <name type="common">Flower of an hour</name>
    <dbReference type="NCBI Taxonomy" id="183268"/>
    <lineage>
        <taxon>Eukaryota</taxon>
        <taxon>Viridiplantae</taxon>
        <taxon>Streptophyta</taxon>
        <taxon>Embryophyta</taxon>
        <taxon>Tracheophyta</taxon>
        <taxon>Spermatophyta</taxon>
        <taxon>Magnoliopsida</taxon>
        <taxon>eudicotyledons</taxon>
        <taxon>Gunneridae</taxon>
        <taxon>Pentapetalae</taxon>
        <taxon>rosids</taxon>
        <taxon>malvids</taxon>
        <taxon>Malvales</taxon>
        <taxon>Malvaceae</taxon>
        <taxon>Malvoideae</taxon>
        <taxon>Hibiscus</taxon>
    </lineage>
</organism>
<dbReference type="Proteomes" id="UP001165190">
    <property type="component" value="Unassembled WGS sequence"/>
</dbReference>
<dbReference type="EMBL" id="BSYR01000065">
    <property type="protein sequence ID" value="GMJ13501.1"/>
    <property type="molecule type" value="Genomic_DNA"/>
</dbReference>
<dbReference type="PANTHER" id="PTHR34946">
    <property type="entry name" value="OS03G0310200 PROTEIN"/>
    <property type="match status" value="1"/>
</dbReference>
<feature type="coiled-coil region" evidence="1">
    <location>
        <begin position="89"/>
        <end position="144"/>
    </location>
</feature>
<keyword evidence="1" id="KW-0175">Coiled coil</keyword>
<proteinExistence type="predicted"/>
<dbReference type="OrthoDB" id="8117402at2759"/>
<evidence type="ECO:0000256" key="1">
    <source>
        <dbReference type="SAM" id="Coils"/>
    </source>
</evidence>
<dbReference type="AlphaFoldDB" id="A0A9W7JFB9"/>
<keyword evidence="3" id="KW-1185">Reference proteome</keyword>
<dbReference type="PANTHER" id="PTHR34946:SF11">
    <property type="entry name" value="PROTEIN INDETERMINATE-DOMAIN 16-LIKE"/>
    <property type="match status" value="1"/>
</dbReference>